<protein>
    <recommendedName>
        <fullName evidence="2">DUF5648 domain-containing protein</fullName>
    </recommendedName>
</protein>
<accession>A0AAD7G851</accession>
<comment type="caution">
    <text evidence="3">The sequence shown here is derived from an EMBL/GenBank/DDBJ whole genome shotgun (WGS) entry which is preliminary data.</text>
</comment>
<gene>
    <name evidence="3" type="ORF">B0H17DRAFT_1080583</name>
</gene>
<dbReference type="Proteomes" id="UP001221757">
    <property type="component" value="Unassembled WGS sequence"/>
</dbReference>
<evidence type="ECO:0000259" key="2">
    <source>
        <dbReference type="Pfam" id="PF18885"/>
    </source>
</evidence>
<dbReference type="Pfam" id="PF18885">
    <property type="entry name" value="DUF5648"/>
    <property type="match status" value="1"/>
</dbReference>
<keyword evidence="4" id="KW-1185">Reference proteome</keyword>
<feature type="compositionally biased region" description="Polar residues" evidence="1">
    <location>
        <begin position="1"/>
        <end position="39"/>
    </location>
</feature>
<evidence type="ECO:0000256" key="1">
    <source>
        <dbReference type="SAM" id="MobiDB-lite"/>
    </source>
</evidence>
<evidence type="ECO:0000313" key="4">
    <source>
        <dbReference type="Proteomes" id="UP001221757"/>
    </source>
</evidence>
<name>A0AAD7G851_MYCRO</name>
<evidence type="ECO:0000313" key="3">
    <source>
        <dbReference type="EMBL" id="KAJ7676155.1"/>
    </source>
</evidence>
<reference evidence="3" key="1">
    <citation type="submission" date="2023-03" db="EMBL/GenBank/DDBJ databases">
        <title>Massive genome expansion in bonnet fungi (Mycena s.s.) driven by repeated elements and novel gene families across ecological guilds.</title>
        <authorList>
            <consortium name="Lawrence Berkeley National Laboratory"/>
            <person name="Harder C.B."/>
            <person name="Miyauchi S."/>
            <person name="Viragh M."/>
            <person name="Kuo A."/>
            <person name="Thoen E."/>
            <person name="Andreopoulos B."/>
            <person name="Lu D."/>
            <person name="Skrede I."/>
            <person name="Drula E."/>
            <person name="Henrissat B."/>
            <person name="Morin E."/>
            <person name="Kohler A."/>
            <person name="Barry K."/>
            <person name="LaButti K."/>
            <person name="Morin E."/>
            <person name="Salamov A."/>
            <person name="Lipzen A."/>
            <person name="Mereny Z."/>
            <person name="Hegedus B."/>
            <person name="Baldrian P."/>
            <person name="Stursova M."/>
            <person name="Weitz H."/>
            <person name="Taylor A."/>
            <person name="Grigoriev I.V."/>
            <person name="Nagy L.G."/>
            <person name="Martin F."/>
            <person name="Kauserud H."/>
        </authorList>
    </citation>
    <scope>NUCLEOTIDE SEQUENCE</scope>
    <source>
        <strain evidence="3">CBHHK067</strain>
    </source>
</reference>
<feature type="region of interest" description="Disordered" evidence="1">
    <location>
        <begin position="1"/>
        <end position="54"/>
    </location>
</feature>
<feature type="domain" description="DUF5648" evidence="2">
    <location>
        <begin position="63"/>
        <end position="101"/>
    </location>
</feature>
<feature type="non-terminal residue" evidence="3">
    <location>
        <position position="103"/>
    </location>
</feature>
<dbReference type="EMBL" id="JARKIE010000146">
    <property type="protein sequence ID" value="KAJ7676155.1"/>
    <property type="molecule type" value="Genomic_DNA"/>
</dbReference>
<dbReference type="AlphaFoldDB" id="A0AAD7G851"/>
<proteinExistence type="predicted"/>
<organism evidence="3 4">
    <name type="scientific">Mycena rosella</name>
    <name type="common">Pink bonnet</name>
    <name type="synonym">Agaricus rosellus</name>
    <dbReference type="NCBI Taxonomy" id="1033263"/>
    <lineage>
        <taxon>Eukaryota</taxon>
        <taxon>Fungi</taxon>
        <taxon>Dikarya</taxon>
        <taxon>Basidiomycota</taxon>
        <taxon>Agaricomycotina</taxon>
        <taxon>Agaricomycetes</taxon>
        <taxon>Agaricomycetidae</taxon>
        <taxon>Agaricales</taxon>
        <taxon>Marasmiineae</taxon>
        <taxon>Mycenaceae</taxon>
        <taxon>Mycena</taxon>
    </lineage>
</organism>
<sequence length="103" mass="11462">MSSTALPHACSRQSSRQPSHSTTYSTAIRGTASTPQMSTRAMRRSPAPRGHRQGCRCLHFPRRVCGGTPLYGLYNRATQGHFYTIDERERDEAMSDGGYEDPV</sequence>
<dbReference type="InterPro" id="IPR043708">
    <property type="entry name" value="DUF5648"/>
</dbReference>